<dbReference type="GO" id="GO:0004674">
    <property type="term" value="F:protein serine/threonine kinase activity"/>
    <property type="evidence" value="ECO:0007669"/>
    <property type="project" value="UniProtKB-KW"/>
</dbReference>
<dbReference type="GO" id="GO:0005524">
    <property type="term" value="F:ATP binding"/>
    <property type="evidence" value="ECO:0007669"/>
    <property type="project" value="UniProtKB-KW"/>
</dbReference>
<dbReference type="PROSITE" id="PS50011">
    <property type="entry name" value="PROTEIN_KINASE_DOM"/>
    <property type="match status" value="1"/>
</dbReference>
<evidence type="ECO:0000256" key="8">
    <source>
        <dbReference type="ARBA" id="ARBA00023157"/>
    </source>
</evidence>
<comment type="catalytic activity">
    <reaction evidence="11">
        <text>L-seryl-[protein] + ATP = O-phospho-L-seryl-[protein] + ADP + H(+)</text>
        <dbReference type="Rhea" id="RHEA:17989"/>
        <dbReference type="Rhea" id="RHEA-COMP:9863"/>
        <dbReference type="Rhea" id="RHEA-COMP:11604"/>
        <dbReference type="ChEBI" id="CHEBI:15378"/>
        <dbReference type="ChEBI" id="CHEBI:29999"/>
        <dbReference type="ChEBI" id="CHEBI:30616"/>
        <dbReference type="ChEBI" id="CHEBI:83421"/>
        <dbReference type="ChEBI" id="CHEBI:456216"/>
        <dbReference type="EC" id="2.7.11.1"/>
    </reaction>
</comment>
<reference evidence="13 14" key="1">
    <citation type="submission" date="2020-09" db="EMBL/GenBank/DDBJ databases">
        <title>De no assembly of potato wild relative species, Solanum commersonii.</title>
        <authorList>
            <person name="Cho K."/>
        </authorList>
    </citation>
    <scope>NUCLEOTIDE SEQUENCE [LARGE SCALE GENOMIC DNA]</scope>
    <source>
        <strain evidence="13">LZ3.2</strain>
        <tissue evidence="13">Leaf</tissue>
    </source>
</reference>
<proteinExistence type="predicted"/>
<evidence type="ECO:0000256" key="5">
    <source>
        <dbReference type="ARBA" id="ARBA00022741"/>
    </source>
</evidence>
<dbReference type="OrthoDB" id="4062651at2759"/>
<gene>
    <name evidence="13" type="ORF">H5410_038955</name>
</gene>
<dbReference type="SMART" id="SM00220">
    <property type="entry name" value="S_TKc"/>
    <property type="match status" value="1"/>
</dbReference>
<dbReference type="EMBL" id="JACXVP010000007">
    <property type="protein sequence ID" value="KAG5597723.1"/>
    <property type="molecule type" value="Genomic_DNA"/>
</dbReference>
<organism evidence="13 14">
    <name type="scientific">Solanum commersonii</name>
    <name type="common">Commerson's wild potato</name>
    <name type="synonym">Commerson's nightshade</name>
    <dbReference type="NCBI Taxonomy" id="4109"/>
    <lineage>
        <taxon>Eukaryota</taxon>
        <taxon>Viridiplantae</taxon>
        <taxon>Streptophyta</taxon>
        <taxon>Embryophyta</taxon>
        <taxon>Tracheophyta</taxon>
        <taxon>Spermatophyta</taxon>
        <taxon>Magnoliopsida</taxon>
        <taxon>eudicotyledons</taxon>
        <taxon>Gunneridae</taxon>
        <taxon>Pentapetalae</taxon>
        <taxon>asterids</taxon>
        <taxon>lamiids</taxon>
        <taxon>Solanales</taxon>
        <taxon>Solanaceae</taxon>
        <taxon>Solanoideae</taxon>
        <taxon>Solaneae</taxon>
        <taxon>Solanum</taxon>
    </lineage>
</organism>
<dbReference type="InterPro" id="IPR011009">
    <property type="entry name" value="Kinase-like_dom_sf"/>
</dbReference>
<evidence type="ECO:0000256" key="2">
    <source>
        <dbReference type="ARBA" id="ARBA00022527"/>
    </source>
</evidence>
<keyword evidence="7" id="KW-0067">ATP-binding</keyword>
<dbReference type="Pfam" id="PF07714">
    <property type="entry name" value="PK_Tyr_Ser-Thr"/>
    <property type="match status" value="1"/>
</dbReference>
<dbReference type="InterPro" id="IPR008271">
    <property type="entry name" value="Ser/Thr_kinase_AS"/>
</dbReference>
<dbReference type="InterPro" id="IPR001245">
    <property type="entry name" value="Ser-Thr/Tyr_kinase_cat_dom"/>
</dbReference>
<keyword evidence="2" id="KW-0723">Serine/threonine-protein kinase</keyword>
<evidence type="ECO:0000256" key="9">
    <source>
        <dbReference type="ARBA" id="ARBA00023180"/>
    </source>
</evidence>
<evidence type="ECO:0000256" key="7">
    <source>
        <dbReference type="ARBA" id="ARBA00022840"/>
    </source>
</evidence>
<dbReference type="InterPro" id="IPR021820">
    <property type="entry name" value="S-locus_recpt_kinase_C"/>
</dbReference>
<dbReference type="Gene3D" id="3.30.200.20">
    <property type="entry name" value="Phosphorylase Kinase, domain 1"/>
    <property type="match status" value="1"/>
</dbReference>
<evidence type="ECO:0000259" key="12">
    <source>
        <dbReference type="PROSITE" id="PS50011"/>
    </source>
</evidence>
<evidence type="ECO:0000256" key="4">
    <source>
        <dbReference type="ARBA" id="ARBA00022729"/>
    </source>
</evidence>
<keyword evidence="5" id="KW-0547">Nucleotide-binding</keyword>
<dbReference type="PROSITE" id="PS00108">
    <property type="entry name" value="PROTEIN_KINASE_ST"/>
    <property type="match status" value="1"/>
</dbReference>
<keyword evidence="6" id="KW-0418">Kinase</keyword>
<comment type="catalytic activity">
    <reaction evidence="10">
        <text>L-threonyl-[protein] + ATP = O-phospho-L-threonyl-[protein] + ADP + H(+)</text>
        <dbReference type="Rhea" id="RHEA:46608"/>
        <dbReference type="Rhea" id="RHEA-COMP:11060"/>
        <dbReference type="Rhea" id="RHEA-COMP:11605"/>
        <dbReference type="ChEBI" id="CHEBI:15378"/>
        <dbReference type="ChEBI" id="CHEBI:30013"/>
        <dbReference type="ChEBI" id="CHEBI:30616"/>
        <dbReference type="ChEBI" id="CHEBI:61977"/>
        <dbReference type="ChEBI" id="CHEBI:456216"/>
        <dbReference type="EC" id="2.7.11.1"/>
    </reaction>
</comment>
<evidence type="ECO:0000313" key="14">
    <source>
        <dbReference type="Proteomes" id="UP000824120"/>
    </source>
</evidence>
<sequence>MDYSGSCAEKLEIPLFDLSTIMKATNNFSIDRKIGEGGFGPVYKGILEGQEIAVKRLSRISTQGENEFMNEVVYIAKLQHRNLVKILGCCIEGEEKMLIYEYLSNGSLDSLIFDETQTKVLDWPKRFHIINGVARGLMYLHQDSQLRIIHRDLKANNILLDKDMNPKISDFGLAKICEEDDVGAMTNRVVGTHGYLSPEYALYGKYSVKSDVFSFGILVLEIAWNLYKEGRSTELLDECLGDSYSTYEVVRSIGVGLLCVQQCPEDRPNMSSVVLMLNNKGVLPLAKQPGFYIEGNAPSSGAFSSSQYAESTVTETPITILTAR</sequence>
<evidence type="ECO:0000256" key="6">
    <source>
        <dbReference type="ARBA" id="ARBA00022777"/>
    </source>
</evidence>
<keyword evidence="8" id="KW-1015">Disulfide bond</keyword>
<dbReference type="EC" id="2.7.11.1" evidence="1"/>
<protein>
    <recommendedName>
        <fullName evidence="1">non-specific serine/threonine protein kinase</fullName>
        <ecNumber evidence="1">2.7.11.1</ecNumber>
    </recommendedName>
</protein>
<dbReference type="InterPro" id="IPR000719">
    <property type="entry name" value="Prot_kinase_dom"/>
</dbReference>
<dbReference type="PANTHER" id="PTHR27002">
    <property type="entry name" value="RECEPTOR-LIKE SERINE/THREONINE-PROTEIN KINASE SD1-8"/>
    <property type="match status" value="1"/>
</dbReference>
<evidence type="ECO:0000256" key="1">
    <source>
        <dbReference type="ARBA" id="ARBA00012513"/>
    </source>
</evidence>
<keyword evidence="4" id="KW-0732">Signal</keyword>
<dbReference type="CDD" id="cd14066">
    <property type="entry name" value="STKc_IRAK"/>
    <property type="match status" value="1"/>
</dbReference>
<keyword evidence="14" id="KW-1185">Reference proteome</keyword>
<dbReference type="PANTHER" id="PTHR27002:SF1011">
    <property type="entry name" value="RECEPTOR-LIKE SERINE_THREONINE-PROTEIN KINASE"/>
    <property type="match status" value="1"/>
</dbReference>
<evidence type="ECO:0000256" key="11">
    <source>
        <dbReference type="ARBA" id="ARBA00048679"/>
    </source>
</evidence>
<dbReference type="GO" id="GO:0005886">
    <property type="term" value="C:plasma membrane"/>
    <property type="evidence" value="ECO:0007669"/>
    <property type="project" value="TreeGrafter"/>
</dbReference>
<dbReference type="SUPFAM" id="SSF56112">
    <property type="entry name" value="Protein kinase-like (PK-like)"/>
    <property type="match status" value="1"/>
</dbReference>
<name>A0A9J5YAH3_SOLCO</name>
<keyword evidence="9" id="KW-0325">Glycoprotein</keyword>
<dbReference type="FunFam" id="3.30.200.20:FF:000195">
    <property type="entry name" value="G-type lectin S-receptor-like serine/threonine-protein kinase"/>
    <property type="match status" value="1"/>
</dbReference>
<dbReference type="Proteomes" id="UP000824120">
    <property type="component" value="Chromosome 7"/>
</dbReference>
<evidence type="ECO:0000313" key="13">
    <source>
        <dbReference type="EMBL" id="KAG5597723.1"/>
    </source>
</evidence>
<comment type="caution">
    <text evidence="13">The sequence shown here is derived from an EMBL/GenBank/DDBJ whole genome shotgun (WGS) entry which is preliminary data.</text>
</comment>
<keyword evidence="3" id="KW-0808">Transferase</keyword>
<accession>A0A9J5YAH3</accession>
<dbReference type="Pfam" id="PF11883">
    <property type="entry name" value="DUF3403"/>
    <property type="match status" value="1"/>
</dbReference>
<dbReference type="FunFam" id="1.10.510.10:FF:000060">
    <property type="entry name" value="G-type lectin S-receptor-like serine/threonine-protein kinase"/>
    <property type="match status" value="1"/>
</dbReference>
<feature type="domain" description="Protein kinase" evidence="12">
    <location>
        <begin position="28"/>
        <end position="291"/>
    </location>
</feature>
<evidence type="ECO:0000256" key="10">
    <source>
        <dbReference type="ARBA" id="ARBA00047899"/>
    </source>
</evidence>
<dbReference type="Gene3D" id="1.10.510.10">
    <property type="entry name" value="Transferase(Phosphotransferase) domain 1"/>
    <property type="match status" value="1"/>
</dbReference>
<evidence type="ECO:0000256" key="3">
    <source>
        <dbReference type="ARBA" id="ARBA00022679"/>
    </source>
</evidence>
<dbReference type="AlphaFoldDB" id="A0A9J5YAH3"/>